<feature type="region of interest" description="Disordered" evidence="1">
    <location>
        <begin position="1"/>
        <end position="37"/>
    </location>
</feature>
<sequence length="163" mass="17277">MTDREDATPVEQGQAAPAAREAVVKAPPARRRAPRRDDLLAAAVDEARAGLAGLAAPEEVGEHVDVLVDDDRLVTHRFESRLPGYAGWLWYATIARAPRSRLVTVCETGLVAGEGALVAPPWVPYAERVSEEERERLRAVAEGRVPGAAAPAGQSAPEGDGKG</sequence>
<evidence type="ECO:0000313" key="3">
    <source>
        <dbReference type="Proteomes" id="UP000567246"/>
    </source>
</evidence>
<feature type="compositionally biased region" description="Low complexity" evidence="1">
    <location>
        <begin position="15"/>
        <end position="27"/>
    </location>
</feature>
<evidence type="ECO:0008006" key="4">
    <source>
        <dbReference type="Google" id="ProtNLM"/>
    </source>
</evidence>
<proteinExistence type="predicted"/>
<dbReference type="AlphaFoldDB" id="A0A7W9N190"/>
<feature type="region of interest" description="Disordered" evidence="1">
    <location>
        <begin position="141"/>
        <end position="163"/>
    </location>
</feature>
<evidence type="ECO:0000313" key="2">
    <source>
        <dbReference type="EMBL" id="MBB5848941.1"/>
    </source>
</evidence>
<dbReference type="RefSeq" id="WP_184172266.1">
    <property type="nucleotide sequence ID" value="NZ_BAABAG010000011.1"/>
</dbReference>
<accession>A0A7W9N190</accession>
<reference evidence="2 3" key="1">
    <citation type="submission" date="2020-08" db="EMBL/GenBank/DDBJ databases">
        <title>Sequencing the genomes of 1000 actinobacteria strains.</title>
        <authorList>
            <person name="Klenk H.-P."/>
        </authorList>
    </citation>
    <scope>NUCLEOTIDE SEQUENCE [LARGE SCALE GENOMIC DNA]</scope>
    <source>
        <strain evidence="2 3">DSM 17945</strain>
    </source>
</reference>
<keyword evidence="3" id="KW-1185">Reference proteome</keyword>
<comment type="caution">
    <text evidence="2">The sequence shown here is derived from an EMBL/GenBank/DDBJ whole genome shotgun (WGS) entry which is preliminary data.</text>
</comment>
<gene>
    <name evidence="2" type="ORF">HDA33_001505</name>
</gene>
<organism evidence="2 3">
    <name type="scientific">Micrococcus endophyticus</name>
    <dbReference type="NCBI Taxonomy" id="455343"/>
    <lineage>
        <taxon>Bacteria</taxon>
        <taxon>Bacillati</taxon>
        <taxon>Actinomycetota</taxon>
        <taxon>Actinomycetes</taxon>
        <taxon>Micrococcales</taxon>
        <taxon>Micrococcaceae</taxon>
        <taxon>Micrococcus</taxon>
    </lineage>
</organism>
<dbReference type="EMBL" id="JACHMW010000001">
    <property type="protein sequence ID" value="MBB5848941.1"/>
    <property type="molecule type" value="Genomic_DNA"/>
</dbReference>
<dbReference type="InterPro" id="IPR021391">
    <property type="entry name" value="DUF3027"/>
</dbReference>
<evidence type="ECO:0000256" key="1">
    <source>
        <dbReference type="SAM" id="MobiDB-lite"/>
    </source>
</evidence>
<name>A0A7W9N190_9MICC</name>
<feature type="compositionally biased region" description="Low complexity" evidence="1">
    <location>
        <begin position="142"/>
        <end position="163"/>
    </location>
</feature>
<dbReference type="Proteomes" id="UP000567246">
    <property type="component" value="Unassembled WGS sequence"/>
</dbReference>
<protein>
    <recommendedName>
        <fullName evidence="4">DUF3027 domain-containing protein</fullName>
    </recommendedName>
</protein>
<dbReference type="Pfam" id="PF11228">
    <property type="entry name" value="DUF3027"/>
    <property type="match status" value="1"/>
</dbReference>